<evidence type="ECO:0000313" key="11">
    <source>
        <dbReference type="Proteomes" id="UP000072236"/>
    </source>
</evidence>
<protein>
    <recommendedName>
        <fullName evidence="6">FMN dependent NADH:quinone oxidoreductase</fullName>
        <ecNumber evidence="6">1.6.5.-</ecNumber>
    </recommendedName>
    <alternativeName>
        <fullName evidence="6">Azo-dye reductase</fullName>
    </alternativeName>
    <alternativeName>
        <fullName evidence="6">FMN-dependent NADH-azo compound oxidoreductase</fullName>
    </alternativeName>
    <alternativeName>
        <fullName evidence="6">FMN-dependent NADH-azoreductase</fullName>
        <ecNumber evidence="6">1.7.1.17</ecNumber>
    </alternativeName>
</protein>
<evidence type="ECO:0000313" key="12">
    <source>
        <dbReference type="Proteomes" id="UP000226080"/>
    </source>
</evidence>
<dbReference type="EMBL" id="CP012959">
    <property type="protein sequence ID" value="AMQ93346.1"/>
    <property type="molecule type" value="Genomic_DNA"/>
</dbReference>
<comment type="subunit">
    <text evidence="6">Homodimer.</text>
</comment>
<evidence type="ECO:0000256" key="3">
    <source>
        <dbReference type="ARBA" id="ARBA00023002"/>
    </source>
</evidence>
<comment type="similarity">
    <text evidence="6">Belongs to the azoreductase type 1 family.</text>
</comment>
<dbReference type="AlphaFoldDB" id="A0A142FY66"/>
<dbReference type="PANTHER" id="PTHR43741">
    <property type="entry name" value="FMN-DEPENDENT NADH-AZOREDUCTASE 1"/>
    <property type="match status" value="1"/>
</dbReference>
<dbReference type="GO" id="GO:0016652">
    <property type="term" value="F:oxidoreductase activity, acting on NAD(P)H as acceptor"/>
    <property type="evidence" value="ECO:0007669"/>
    <property type="project" value="UniProtKB-UniRule"/>
</dbReference>
<evidence type="ECO:0000256" key="5">
    <source>
        <dbReference type="ARBA" id="ARBA00048542"/>
    </source>
</evidence>
<dbReference type="KEGG" id="aact:ACT75_01845"/>
<dbReference type="InterPro" id="IPR029039">
    <property type="entry name" value="Flavoprotein-like_sf"/>
</dbReference>
<evidence type="ECO:0000313" key="8">
    <source>
        <dbReference type="EMBL" id="AMQ93346.1"/>
    </source>
</evidence>
<dbReference type="EC" id="1.6.5.-" evidence="6"/>
<dbReference type="EC" id="1.7.1.17" evidence="6"/>
<accession>A0A142FY66</accession>
<comment type="catalytic activity">
    <reaction evidence="5">
        <text>N,N-dimethyl-1,4-phenylenediamine + anthranilate + 2 NAD(+) = 2-(4-dimethylaminophenyl)diazenylbenzoate + 2 NADH + 2 H(+)</text>
        <dbReference type="Rhea" id="RHEA:55872"/>
        <dbReference type="ChEBI" id="CHEBI:15378"/>
        <dbReference type="ChEBI" id="CHEBI:15783"/>
        <dbReference type="ChEBI" id="CHEBI:16567"/>
        <dbReference type="ChEBI" id="CHEBI:57540"/>
        <dbReference type="ChEBI" id="CHEBI:57945"/>
        <dbReference type="ChEBI" id="CHEBI:71579"/>
        <dbReference type="EC" id="1.7.1.17"/>
    </reaction>
    <physiologicalReaction direction="right-to-left" evidence="5">
        <dbReference type="Rhea" id="RHEA:55874"/>
    </physiologicalReaction>
</comment>
<dbReference type="GO" id="GO:0016655">
    <property type="term" value="F:oxidoreductase activity, acting on NAD(P)H, quinone or similar compound as acceptor"/>
    <property type="evidence" value="ECO:0007669"/>
    <property type="project" value="InterPro"/>
</dbReference>
<reference evidence="9 12" key="2">
    <citation type="submission" date="2017-10" db="EMBL/GenBank/DDBJ databases">
        <title>Draft genome sequences of Aggregatibacter actinomycetemcomitans strains 310a and 310b.</title>
        <authorList>
            <person name="May A.C."/>
            <person name="Ohta H."/>
            <person name="Maeda H."/>
            <person name="Kokeguchi S."/>
            <person name="Cugini C."/>
        </authorList>
    </citation>
    <scope>NUCLEOTIDE SEQUENCE [LARGE SCALE GENOMIC DNA]</scope>
    <source>
        <strain evidence="9 12">310b</strain>
    </source>
</reference>
<evidence type="ECO:0000256" key="4">
    <source>
        <dbReference type="ARBA" id="ARBA00023027"/>
    </source>
</evidence>
<dbReference type="HAMAP" id="MF_01216">
    <property type="entry name" value="Azoreductase_type1"/>
    <property type="match status" value="1"/>
</dbReference>
<organism evidence="10 13">
    <name type="scientific">Aggregatibacter actinomycetemcomitans</name>
    <name type="common">Actinobacillus actinomycetemcomitans</name>
    <name type="synonym">Haemophilus actinomycetemcomitans</name>
    <dbReference type="NCBI Taxonomy" id="714"/>
    <lineage>
        <taxon>Bacteria</taxon>
        <taxon>Pseudomonadati</taxon>
        <taxon>Pseudomonadota</taxon>
        <taxon>Gammaproteobacteria</taxon>
        <taxon>Pasteurellales</taxon>
        <taxon>Pasteurellaceae</taxon>
        <taxon>Aggregatibacter</taxon>
    </lineage>
</organism>
<evidence type="ECO:0000256" key="6">
    <source>
        <dbReference type="HAMAP-Rule" id="MF_01216"/>
    </source>
</evidence>
<dbReference type="Proteomes" id="UP000226080">
    <property type="component" value="Unassembled WGS sequence"/>
</dbReference>
<evidence type="ECO:0000256" key="1">
    <source>
        <dbReference type="ARBA" id="ARBA00022630"/>
    </source>
</evidence>
<keyword evidence="1 6" id="KW-0285">Flavoprotein</keyword>
<keyword evidence="4 6" id="KW-0520">NAD</keyword>
<comment type="catalytic activity">
    <reaction evidence="6">
        <text>2 a quinone + NADH + H(+) = 2 a 1,4-benzosemiquinone + NAD(+)</text>
        <dbReference type="Rhea" id="RHEA:65952"/>
        <dbReference type="ChEBI" id="CHEBI:15378"/>
        <dbReference type="ChEBI" id="CHEBI:57540"/>
        <dbReference type="ChEBI" id="CHEBI:57945"/>
        <dbReference type="ChEBI" id="CHEBI:132124"/>
        <dbReference type="ChEBI" id="CHEBI:134225"/>
    </reaction>
</comment>
<comment type="caution">
    <text evidence="6">Lacks conserved residue(s) required for the propagation of feature annotation.</text>
</comment>
<evidence type="ECO:0000259" key="7">
    <source>
        <dbReference type="Pfam" id="PF02525"/>
    </source>
</evidence>
<name>A0A142FY66_AGGAC</name>
<dbReference type="Proteomes" id="UP000072236">
    <property type="component" value="Chromosome"/>
</dbReference>
<dbReference type="EMBL" id="VSED01000001">
    <property type="protein sequence ID" value="TYA39963.1"/>
    <property type="molecule type" value="Genomic_DNA"/>
</dbReference>
<dbReference type="InterPro" id="IPR050104">
    <property type="entry name" value="FMN-dep_NADH:Q_OxRdtase_AzoR1"/>
</dbReference>
<dbReference type="GO" id="GO:0009055">
    <property type="term" value="F:electron transfer activity"/>
    <property type="evidence" value="ECO:0007669"/>
    <property type="project" value="UniProtKB-UniRule"/>
</dbReference>
<dbReference type="SUPFAM" id="SSF52218">
    <property type="entry name" value="Flavoproteins"/>
    <property type="match status" value="1"/>
</dbReference>
<sequence length="196" mass="21123">MNNVLVLKSSILAGNSQTNQLSDYLESKLTGKNVVVRDLAVNQLPHFGATATTALRGQPTTAEENALLALSDELVAEIKNANTIIINAPMYNFNIPTQLKSYFDFIARPRVTFQYTEEGPEGLLTGKKAVVLAAFGGFHQNQSSDIVTAYLKMILGFVGITDVQFVYAEGIGFGPEAVEKAQAQAKAEIDKIVAAL</sequence>
<feature type="domain" description="Flavodoxin-like fold" evidence="7">
    <location>
        <begin position="3"/>
        <end position="191"/>
    </location>
</feature>
<keyword evidence="3 6" id="KW-0560">Oxidoreductase</keyword>
<gene>
    <name evidence="6" type="primary">azoR</name>
    <name evidence="8" type="ORF">ACT75_01845</name>
    <name evidence="9" type="ORF">CQR80_01350</name>
    <name evidence="10" type="ORF">FXB79_00205</name>
</gene>
<keyword evidence="12" id="KW-1185">Reference proteome</keyword>
<dbReference type="RefSeq" id="WP_005540172.1">
    <property type="nucleotide sequence ID" value="NZ_CP012959.1"/>
</dbReference>
<dbReference type="InterPro" id="IPR003680">
    <property type="entry name" value="Flavodoxin_fold"/>
</dbReference>
<dbReference type="GO" id="GO:0010181">
    <property type="term" value="F:FMN binding"/>
    <property type="evidence" value="ECO:0007669"/>
    <property type="project" value="UniProtKB-UniRule"/>
</dbReference>
<dbReference type="Gene3D" id="3.40.50.360">
    <property type="match status" value="1"/>
</dbReference>
<dbReference type="Proteomes" id="UP000323012">
    <property type="component" value="Unassembled WGS sequence"/>
</dbReference>
<reference evidence="8 11" key="1">
    <citation type="submission" date="2015-10" db="EMBL/GenBank/DDBJ databases">
        <title>Tn-seq of a polymicrobial infection.</title>
        <authorList>
            <person name="Stacy A."/>
            <person name="Rumbaugh K.P."/>
            <person name="Whiteley M."/>
        </authorList>
    </citation>
    <scope>NUCLEOTIDE SEQUENCE [LARGE SCALE GENOMIC DNA]</scope>
    <source>
        <strain evidence="8 11">624</strain>
    </source>
</reference>
<comment type="function">
    <text evidence="6">Also exhibits azoreductase activity. Catalyzes the reductive cleavage of the azo bond in aromatic azo compounds to the corresponding amines.</text>
</comment>
<dbReference type="eggNOG" id="COG1182">
    <property type="taxonomic scope" value="Bacteria"/>
</dbReference>
<dbReference type="EMBL" id="PCGW01000002">
    <property type="protein sequence ID" value="PHO21395.1"/>
    <property type="molecule type" value="Genomic_DNA"/>
</dbReference>
<keyword evidence="2 6" id="KW-0288">FMN</keyword>
<reference evidence="10 13" key="3">
    <citation type="submission" date="2019-08" db="EMBL/GenBank/DDBJ databases">
        <title>Whole genome sequencing of Aggregatibacter actinomycetemcomitans cultured from blood stream infections in Denmark reveals a novel phylogenetic lineage expressing serotype a membrane O polysaccharide.</title>
        <authorList>
            <person name="Nedergaard S."/>
            <person name="Kobel C.M."/>
            <person name="Nielsen M.B."/>
            <person name="Moeller R.T."/>
            <person name="Jensen A.B."/>
            <person name="Noerskov-Lauritsen N."/>
        </authorList>
    </citation>
    <scope>NUCLEOTIDE SEQUENCE [LARGE SCALE GENOMIC DNA]</scope>
    <source>
        <strain evidence="10 13">PN_563</strain>
    </source>
</reference>
<comment type="cofactor">
    <cofactor evidence="6">
        <name>FMN</name>
        <dbReference type="ChEBI" id="CHEBI:58210"/>
    </cofactor>
    <text evidence="6">Binds 1 FMN per subunit.</text>
</comment>
<dbReference type="SMR" id="A0A142FY66"/>
<proteinExistence type="inferred from homology"/>
<comment type="function">
    <text evidence="6">Quinone reductase that provides resistance to thiol-specific stress caused by electrophilic quinones.</text>
</comment>
<feature type="binding site" evidence="6">
    <location>
        <begin position="90"/>
        <end position="93"/>
    </location>
    <ligand>
        <name>FMN</name>
        <dbReference type="ChEBI" id="CHEBI:58210"/>
    </ligand>
</feature>
<evidence type="ECO:0000313" key="9">
    <source>
        <dbReference type="EMBL" id="PHO21395.1"/>
    </source>
</evidence>
<feature type="binding site" evidence="6">
    <location>
        <position position="10"/>
    </location>
    <ligand>
        <name>FMN</name>
        <dbReference type="ChEBI" id="CHEBI:58210"/>
    </ligand>
</feature>
<dbReference type="InterPro" id="IPR023048">
    <property type="entry name" value="NADH:quinone_OxRdtase_FMN_depd"/>
</dbReference>
<evidence type="ECO:0000256" key="2">
    <source>
        <dbReference type="ARBA" id="ARBA00022643"/>
    </source>
</evidence>
<evidence type="ECO:0000313" key="10">
    <source>
        <dbReference type="EMBL" id="TYA39963.1"/>
    </source>
</evidence>
<dbReference type="OrthoDB" id="9787136at2"/>
<dbReference type="PANTHER" id="PTHR43741:SF2">
    <property type="entry name" value="FMN-DEPENDENT NADH:QUINONE OXIDOREDUCTASE"/>
    <property type="match status" value="1"/>
</dbReference>
<evidence type="ECO:0000313" key="13">
    <source>
        <dbReference type="Proteomes" id="UP000323012"/>
    </source>
</evidence>
<dbReference type="Pfam" id="PF02525">
    <property type="entry name" value="Flavodoxin_2"/>
    <property type="match status" value="1"/>
</dbReference>